<evidence type="ECO:0000256" key="3">
    <source>
        <dbReference type="ARBA" id="ARBA00011881"/>
    </source>
</evidence>
<evidence type="ECO:0000256" key="5">
    <source>
        <dbReference type="ARBA" id="ARBA00022827"/>
    </source>
</evidence>
<dbReference type="GO" id="GO:0070991">
    <property type="term" value="F:medium-chain fatty acyl-CoA dehydrogenase activity"/>
    <property type="evidence" value="ECO:0007669"/>
    <property type="project" value="UniProtKB-EC"/>
</dbReference>
<dbReference type="InterPro" id="IPR037069">
    <property type="entry name" value="AcylCoA_DH/ox_N_sf"/>
</dbReference>
<proteinExistence type="inferred from homology"/>
<dbReference type="InterPro" id="IPR036250">
    <property type="entry name" value="AcylCo_DH-like_C"/>
</dbReference>
<keyword evidence="7" id="KW-0560">Oxidoreductase</keyword>
<dbReference type="Pfam" id="PF00441">
    <property type="entry name" value="Acyl-CoA_dh_1"/>
    <property type="match status" value="1"/>
</dbReference>
<keyword evidence="4" id="KW-0285">Flavoprotein</keyword>
<dbReference type="Proteomes" id="UP000525298">
    <property type="component" value="Unassembled WGS sequence"/>
</dbReference>
<dbReference type="GO" id="GO:0050660">
    <property type="term" value="F:flavin adenine dinucleotide binding"/>
    <property type="evidence" value="ECO:0007669"/>
    <property type="project" value="InterPro"/>
</dbReference>
<reference evidence="7 8" key="1">
    <citation type="submission" date="2020-07" db="EMBL/GenBank/DDBJ databases">
        <title>Genomic Encyclopedia of Type Strains, Phase IV (KMG-IV): sequencing the most valuable type-strain genomes for metagenomic binning, comparative biology and taxonomic classification.</title>
        <authorList>
            <person name="Goeker M."/>
        </authorList>
    </citation>
    <scope>NUCLEOTIDE SEQUENCE [LARGE SCALE GENOMIC DNA]</scope>
    <source>
        <strain evidence="7 8">DSM 17721</strain>
    </source>
</reference>
<gene>
    <name evidence="7" type="ORF">HNR65_000827</name>
</gene>
<feature type="domain" description="Acyl-CoA dehydrogenase/oxidase C-terminal" evidence="6">
    <location>
        <begin position="239"/>
        <end position="387"/>
    </location>
</feature>
<dbReference type="Gene3D" id="2.40.110.10">
    <property type="entry name" value="Butyryl-CoA Dehydrogenase, subunit A, domain 2"/>
    <property type="match status" value="1"/>
</dbReference>
<dbReference type="PANTHER" id="PTHR43884:SF19">
    <property type="entry name" value="ACYL-COA DEHYDROGENASE FADE4-RELATED"/>
    <property type="match status" value="1"/>
</dbReference>
<comment type="caution">
    <text evidence="7">The sequence shown here is derived from an EMBL/GenBank/DDBJ whole genome shotgun (WGS) entry which is preliminary data.</text>
</comment>
<name>A0A7W0C7C4_9BACT</name>
<dbReference type="RefSeq" id="WP_181550186.1">
    <property type="nucleotide sequence ID" value="NZ_JACDUS010000002.1"/>
</dbReference>
<evidence type="ECO:0000256" key="4">
    <source>
        <dbReference type="ARBA" id="ARBA00022630"/>
    </source>
</evidence>
<evidence type="ECO:0000256" key="2">
    <source>
        <dbReference type="ARBA" id="ARBA00009347"/>
    </source>
</evidence>
<evidence type="ECO:0000313" key="7">
    <source>
        <dbReference type="EMBL" id="MBA2880509.1"/>
    </source>
</evidence>
<dbReference type="Gene3D" id="1.20.140.10">
    <property type="entry name" value="Butyryl-CoA Dehydrogenase, subunit A, domain 3"/>
    <property type="match status" value="1"/>
</dbReference>
<comment type="subunit">
    <text evidence="3">Homotetramer.</text>
</comment>
<dbReference type="SUPFAM" id="SSF56645">
    <property type="entry name" value="Acyl-CoA dehydrogenase NM domain-like"/>
    <property type="match status" value="1"/>
</dbReference>
<dbReference type="PANTHER" id="PTHR43884">
    <property type="entry name" value="ACYL-COA DEHYDROGENASE"/>
    <property type="match status" value="1"/>
</dbReference>
<protein>
    <submittedName>
        <fullName evidence="7">Acyl-CoA dehydrogenase</fullName>
        <ecNumber evidence="7">1.3.8.7</ecNumber>
    </submittedName>
</protein>
<comment type="similarity">
    <text evidence="2">Belongs to the acyl-CoA dehydrogenase family.</text>
</comment>
<dbReference type="InterPro" id="IPR009100">
    <property type="entry name" value="AcylCoA_DH/oxidase_NM_dom_sf"/>
</dbReference>
<dbReference type="Gene3D" id="1.10.540.10">
    <property type="entry name" value="Acyl-CoA dehydrogenase/oxidase, N-terminal domain"/>
    <property type="match status" value="1"/>
</dbReference>
<evidence type="ECO:0000256" key="1">
    <source>
        <dbReference type="ARBA" id="ARBA00001974"/>
    </source>
</evidence>
<keyword evidence="5" id="KW-0274">FAD</keyword>
<dbReference type="GO" id="GO:0005886">
    <property type="term" value="C:plasma membrane"/>
    <property type="evidence" value="ECO:0007669"/>
    <property type="project" value="TreeGrafter"/>
</dbReference>
<dbReference type="SUPFAM" id="SSF47203">
    <property type="entry name" value="Acyl-CoA dehydrogenase C-terminal domain-like"/>
    <property type="match status" value="1"/>
</dbReference>
<keyword evidence="8" id="KW-1185">Reference proteome</keyword>
<dbReference type="AlphaFoldDB" id="A0A7W0C7C4"/>
<accession>A0A7W0C7C4</accession>
<comment type="cofactor">
    <cofactor evidence="1">
        <name>FAD</name>
        <dbReference type="ChEBI" id="CHEBI:57692"/>
    </cofactor>
</comment>
<evidence type="ECO:0000259" key="6">
    <source>
        <dbReference type="Pfam" id="PF00441"/>
    </source>
</evidence>
<sequence length="567" mass="65441">MLLNPKTEKFDHLDPRSRELMQKTIAYFESRGKAQLKEDAHERRWYADFLKFLAENEVFATLLTPQEHVVDGDADKRWDTYRNCDFNEILAFYNLSHWYAWQVTILGLGPIFMGKNDAIKKKTAQLLKDGGIFAFGLSEKEHGADLYSSDMSLTPLGDNKYVADGGKYYIGNANEAALVSTFGKDSDTDEYVFFVADPGHENYDLVQNVVNWEGYVAEYQLNGYPVTDDEILSYGREAWDSALNTVNVGKFNLGWGAIGIATHCFYEAINHAASRNLYGQYVTDFPHIKQLFVDAYARLAAMKLFSQRATDYMRSASAEDRRYLLYNPITKMKVPTQGEEVINELWDVIAARGFEKDVYFEMAAKDIRSLPKLEGTVHVNMALVIKFMANYFFNPGEFPEIPKRDDPADDTFLFHQGPTRGLGKIQFHDFNLAYNSVDMPNINIFKEQIGVFQQFLVNAPPDAQQAKNIDFLLAVGEIFTLVAYGQLIIEKYQIEKFEDDLLEQIFDFMVRDFSRYALQLYSKADTTENQMQWCTKMIRKPVDDHERFLRFWENHVHALKDTYEMNP</sequence>
<dbReference type="EMBL" id="JACDUS010000002">
    <property type="protein sequence ID" value="MBA2880509.1"/>
    <property type="molecule type" value="Genomic_DNA"/>
</dbReference>
<dbReference type="EC" id="1.3.8.7" evidence="7"/>
<organism evidence="7 8">
    <name type="scientific">Desulfosalsimonas propionicica</name>
    <dbReference type="NCBI Taxonomy" id="332175"/>
    <lineage>
        <taxon>Bacteria</taxon>
        <taxon>Pseudomonadati</taxon>
        <taxon>Thermodesulfobacteriota</taxon>
        <taxon>Desulfobacteria</taxon>
        <taxon>Desulfobacterales</taxon>
        <taxon>Desulfosalsimonadaceae</taxon>
        <taxon>Desulfosalsimonas</taxon>
    </lineage>
</organism>
<evidence type="ECO:0000313" key="8">
    <source>
        <dbReference type="Proteomes" id="UP000525298"/>
    </source>
</evidence>
<dbReference type="InterPro" id="IPR009075">
    <property type="entry name" value="AcylCo_DH/oxidase_C"/>
</dbReference>
<dbReference type="InterPro" id="IPR046373">
    <property type="entry name" value="Acyl-CoA_Oxase/DH_mid-dom_sf"/>
</dbReference>